<dbReference type="CDD" id="cd03469">
    <property type="entry name" value="Rieske_RO_Alpha_N"/>
    <property type="match status" value="1"/>
</dbReference>
<dbReference type="GO" id="GO:0051537">
    <property type="term" value="F:2 iron, 2 sulfur cluster binding"/>
    <property type="evidence" value="ECO:0007669"/>
    <property type="project" value="UniProtKB-KW"/>
</dbReference>
<evidence type="ECO:0000313" key="10">
    <source>
        <dbReference type="Proteomes" id="UP000571950"/>
    </source>
</evidence>
<dbReference type="PANTHER" id="PTHR43756:SF5">
    <property type="entry name" value="CHOLINE MONOOXYGENASE, CHLOROPLASTIC"/>
    <property type="match status" value="1"/>
</dbReference>
<dbReference type="Pfam" id="PF00848">
    <property type="entry name" value="Ring_hydroxyl_A"/>
    <property type="match status" value="1"/>
</dbReference>
<keyword evidence="7" id="KW-0520">NAD</keyword>
<dbReference type="InterPro" id="IPR015881">
    <property type="entry name" value="ARHD_Rieske_2Fe_2S"/>
</dbReference>
<accession>A0A7W6FQ76</accession>
<evidence type="ECO:0000256" key="5">
    <source>
        <dbReference type="ARBA" id="ARBA00023004"/>
    </source>
</evidence>
<gene>
    <name evidence="9" type="ORF">GGR43_002114</name>
</gene>
<dbReference type="RefSeq" id="WP_188071895.1">
    <property type="nucleotide sequence ID" value="NZ_BSPS01000006.1"/>
</dbReference>
<evidence type="ECO:0000256" key="4">
    <source>
        <dbReference type="ARBA" id="ARBA00023002"/>
    </source>
</evidence>
<dbReference type="PANTHER" id="PTHR43756">
    <property type="entry name" value="CHOLINE MONOOXYGENASE, CHLOROPLASTIC"/>
    <property type="match status" value="1"/>
</dbReference>
<dbReference type="InterPro" id="IPR015879">
    <property type="entry name" value="Ring_hydroxy_dOase_asu_C_dom"/>
</dbReference>
<dbReference type="InterPro" id="IPR017941">
    <property type="entry name" value="Rieske_2Fe-2S"/>
</dbReference>
<keyword evidence="10" id="KW-1185">Reference proteome</keyword>
<proteinExistence type="predicted"/>
<dbReference type="InterPro" id="IPR036922">
    <property type="entry name" value="Rieske_2Fe-2S_sf"/>
</dbReference>
<organism evidence="9 10">
    <name type="scientific">Sphingobium jiangsuense</name>
    <dbReference type="NCBI Taxonomy" id="870476"/>
    <lineage>
        <taxon>Bacteria</taxon>
        <taxon>Pseudomonadati</taxon>
        <taxon>Pseudomonadota</taxon>
        <taxon>Alphaproteobacteria</taxon>
        <taxon>Sphingomonadales</taxon>
        <taxon>Sphingomonadaceae</taxon>
        <taxon>Sphingobium</taxon>
    </lineage>
</organism>
<evidence type="ECO:0000259" key="8">
    <source>
        <dbReference type="PROSITE" id="PS51296"/>
    </source>
</evidence>
<keyword evidence="4" id="KW-0560">Oxidoreductase</keyword>
<dbReference type="Gene3D" id="3.90.380.10">
    <property type="entry name" value="Naphthalene 1,2-dioxygenase Alpha Subunit, Chain A, domain 1"/>
    <property type="match status" value="2"/>
</dbReference>
<keyword evidence="6" id="KW-0411">Iron-sulfur</keyword>
<evidence type="ECO:0000256" key="7">
    <source>
        <dbReference type="ARBA" id="ARBA00023027"/>
    </source>
</evidence>
<protein>
    <submittedName>
        <fullName evidence="9">Phenylpropionate dioxygenase-like ring-hydroxylating dioxygenase large terminal subunit</fullName>
    </submittedName>
</protein>
<dbReference type="PRINTS" id="PR00090">
    <property type="entry name" value="RNGDIOXGNASE"/>
</dbReference>
<feature type="domain" description="Rieske" evidence="8">
    <location>
        <begin position="59"/>
        <end position="167"/>
    </location>
</feature>
<evidence type="ECO:0000256" key="2">
    <source>
        <dbReference type="ARBA" id="ARBA00022714"/>
    </source>
</evidence>
<evidence type="ECO:0000256" key="6">
    <source>
        <dbReference type="ARBA" id="ARBA00023014"/>
    </source>
</evidence>
<name>A0A7W6FQ76_9SPHN</name>
<keyword evidence="5" id="KW-0408">Iron</keyword>
<comment type="cofactor">
    <cofactor evidence="1">
        <name>Fe cation</name>
        <dbReference type="ChEBI" id="CHEBI:24875"/>
    </cofactor>
</comment>
<dbReference type="Pfam" id="PF00355">
    <property type="entry name" value="Rieske"/>
    <property type="match status" value="1"/>
</dbReference>
<dbReference type="Proteomes" id="UP000571950">
    <property type="component" value="Unassembled WGS sequence"/>
</dbReference>
<dbReference type="PROSITE" id="PS00570">
    <property type="entry name" value="RING_HYDROXYL_ALPHA"/>
    <property type="match status" value="1"/>
</dbReference>
<dbReference type="PROSITE" id="PS51296">
    <property type="entry name" value="RIESKE"/>
    <property type="match status" value="1"/>
</dbReference>
<dbReference type="InterPro" id="IPR001663">
    <property type="entry name" value="Rng_hydr_dOase-A"/>
</dbReference>
<dbReference type="EMBL" id="JACIDT010000006">
    <property type="protein sequence ID" value="MBB3926397.1"/>
    <property type="molecule type" value="Genomic_DNA"/>
</dbReference>
<dbReference type="AlphaFoldDB" id="A0A7W6FQ76"/>
<dbReference type="GO" id="GO:0051213">
    <property type="term" value="F:dioxygenase activity"/>
    <property type="evidence" value="ECO:0007669"/>
    <property type="project" value="UniProtKB-KW"/>
</dbReference>
<evidence type="ECO:0000256" key="1">
    <source>
        <dbReference type="ARBA" id="ARBA00001962"/>
    </source>
</evidence>
<dbReference type="SUPFAM" id="SSF55961">
    <property type="entry name" value="Bet v1-like"/>
    <property type="match status" value="1"/>
</dbReference>
<reference evidence="9 10" key="1">
    <citation type="submission" date="2020-08" db="EMBL/GenBank/DDBJ databases">
        <title>Genomic Encyclopedia of Type Strains, Phase IV (KMG-IV): sequencing the most valuable type-strain genomes for metagenomic binning, comparative biology and taxonomic classification.</title>
        <authorList>
            <person name="Goeker M."/>
        </authorList>
    </citation>
    <scope>NUCLEOTIDE SEQUENCE [LARGE SCALE GENOMIC DNA]</scope>
    <source>
        <strain evidence="9 10">DSM 26189</strain>
    </source>
</reference>
<dbReference type="Gene3D" id="2.102.10.10">
    <property type="entry name" value="Rieske [2Fe-2S] iron-sulphur domain"/>
    <property type="match status" value="1"/>
</dbReference>
<sequence>MTQATSAVALDGDVVDRLIQLIRDNGTDLAESALTVPTAHFVSRERAEAEITLMRSLPLIVGHVSDIPDPGSFFTRTILGIPLLVVRQKDGSVGVFRNMCRHRGGHVEPAEKGRKPIFMCQYHGWSYAAEGGALKGVPYEETGGKVDRRCNSLIAFPAEVRHGLIFATLSDIEPRPVAAYLGPEIDSQILPWQLEESVVFIDETIELDINWKLVVDGTIDSLHAQFLHPKPGGVGSRTVNHCAVFKEFGRHGKMFMARAKLKKLLDAGEDGSASSKYIGTVMQIFPNNVFVEAPEHVELWSVWPNVDDPTKCSVRFRFLVRADILSPELEARVRKSWEILREAGMEEDFPMEASIQRNAVSWPEGSYHYGRNEKPAQHLHRQLHKEIDGARTGPGTISFS</sequence>
<comment type="caution">
    <text evidence="9">The sequence shown here is derived from an EMBL/GenBank/DDBJ whole genome shotgun (WGS) entry which is preliminary data.</text>
</comment>
<dbReference type="GO" id="GO:0005506">
    <property type="term" value="F:iron ion binding"/>
    <property type="evidence" value="ECO:0007669"/>
    <property type="project" value="InterPro"/>
</dbReference>
<evidence type="ECO:0000256" key="3">
    <source>
        <dbReference type="ARBA" id="ARBA00022723"/>
    </source>
</evidence>
<keyword evidence="9" id="KW-0223">Dioxygenase</keyword>
<keyword evidence="3" id="KW-0479">Metal-binding</keyword>
<dbReference type="SUPFAM" id="SSF50022">
    <property type="entry name" value="ISP domain"/>
    <property type="match status" value="1"/>
</dbReference>
<evidence type="ECO:0000313" key="9">
    <source>
        <dbReference type="EMBL" id="MBB3926397.1"/>
    </source>
</evidence>
<keyword evidence="2" id="KW-0001">2Fe-2S</keyword>